<sequence length="201" mass="22370">YLTTFFNLLSFNDTLNLHLPPSAPKGFIVCWIFILDVPSDCDSIIVQPDEMIPLTSELLPISFAMTSAFEKDGMRSVLLNLCQADSTEMTAVYHFSKVCICAISHSVNQACELMHYMGSSTLLPPGVADTLHSVSIKSLIQGFQITEFPLCQLGCLLGETYIEEDVLNALSELLYFLEATRNWSPTIDPSFLFLPTLFLNN</sequence>
<dbReference type="EMBL" id="ML769689">
    <property type="protein sequence ID" value="KAE9389606.1"/>
    <property type="molecule type" value="Genomic_DNA"/>
</dbReference>
<evidence type="ECO:0000313" key="1">
    <source>
        <dbReference type="EMBL" id="KAE9389606.1"/>
    </source>
</evidence>
<name>A0A6A4GVV7_9AGAR</name>
<accession>A0A6A4GVV7</accession>
<organism evidence="1 2">
    <name type="scientific">Gymnopus androsaceus JB14</name>
    <dbReference type="NCBI Taxonomy" id="1447944"/>
    <lineage>
        <taxon>Eukaryota</taxon>
        <taxon>Fungi</taxon>
        <taxon>Dikarya</taxon>
        <taxon>Basidiomycota</taxon>
        <taxon>Agaricomycotina</taxon>
        <taxon>Agaricomycetes</taxon>
        <taxon>Agaricomycetidae</taxon>
        <taxon>Agaricales</taxon>
        <taxon>Marasmiineae</taxon>
        <taxon>Omphalotaceae</taxon>
        <taxon>Gymnopus</taxon>
    </lineage>
</organism>
<keyword evidence="2" id="KW-1185">Reference proteome</keyword>
<protein>
    <submittedName>
        <fullName evidence="1">Uncharacterized protein</fullName>
    </submittedName>
</protein>
<dbReference type="AlphaFoldDB" id="A0A6A4GVV7"/>
<dbReference type="Proteomes" id="UP000799118">
    <property type="component" value="Unassembled WGS sequence"/>
</dbReference>
<dbReference type="OrthoDB" id="3048892at2759"/>
<evidence type="ECO:0000313" key="2">
    <source>
        <dbReference type="Proteomes" id="UP000799118"/>
    </source>
</evidence>
<gene>
    <name evidence="1" type="ORF">BT96DRAFT_834662</name>
</gene>
<proteinExistence type="predicted"/>
<reference evidence="1" key="1">
    <citation type="journal article" date="2019" name="Environ. Microbiol.">
        <title>Fungal ecological strategies reflected in gene transcription - a case study of two litter decomposers.</title>
        <authorList>
            <person name="Barbi F."/>
            <person name="Kohler A."/>
            <person name="Barry K."/>
            <person name="Baskaran P."/>
            <person name="Daum C."/>
            <person name="Fauchery L."/>
            <person name="Ihrmark K."/>
            <person name="Kuo A."/>
            <person name="LaButti K."/>
            <person name="Lipzen A."/>
            <person name="Morin E."/>
            <person name="Grigoriev I.V."/>
            <person name="Henrissat B."/>
            <person name="Lindahl B."/>
            <person name="Martin F."/>
        </authorList>
    </citation>
    <scope>NUCLEOTIDE SEQUENCE</scope>
    <source>
        <strain evidence="1">JB14</strain>
    </source>
</reference>
<feature type="non-terminal residue" evidence="1">
    <location>
        <position position="1"/>
    </location>
</feature>